<dbReference type="InterPro" id="IPR018114">
    <property type="entry name" value="TRYPSIN_HIS"/>
</dbReference>
<reference evidence="3" key="1">
    <citation type="submission" date="2024-05" db="EMBL/GenBank/DDBJ databases">
        <title>30 novel species of actinomycetes from the DSMZ collection.</title>
        <authorList>
            <person name="Nouioui I."/>
        </authorList>
    </citation>
    <scope>NUCLEOTIDE SEQUENCE</scope>
    <source>
        <strain evidence="3">DSM 41527</strain>
    </source>
</reference>
<proteinExistence type="predicted"/>
<dbReference type="PROSITE" id="PS00134">
    <property type="entry name" value="TRYPSIN_HIS"/>
    <property type="match status" value="1"/>
</dbReference>
<name>A0ABU2TEB7_9ACTN</name>
<dbReference type="InterPro" id="IPR009003">
    <property type="entry name" value="Peptidase_S1_PA"/>
</dbReference>
<keyword evidence="4" id="KW-1185">Reference proteome</keyword>
<keyword evidence="2" id="KW-0732">Signal</keyword>
<dbReference type="RefSeq" id="WP_311626271.1">
    <property type="nucleotide sequence ID" value="NZ_JAVRFE010000041.1"/>
</dbReference>
<dbReference type="Proteomes" id="UP001180551">
    <property type="component" value="Unassembled WGS sequence"/>
</dbReference>
<evidence type="ECO:0000256" key="2">
    <source>
        <dbReference type="SAM" id="SignalP"/>
    </source>
</evidence>
<dbReference type="InterPro" id="IPR033116">
    <property type="entry name" value="TRYPSIN_SER"/>
</dbReference>
<feature type="region of interest" description="Disordered" evidence="1">
    <location>
        <begin position="287"/>
        <end position="309"/>
    </location>
</feature>
<organism evidence="3 4">
    <name type="scientific">Streptomyces mooreae</name>
    <dbReference type="NCBI Taxonomy" id="3075523"/>
    <lineage>
        <taxon>Bacteria</taxon>
        <taxon>Bacillati</taxon>
        <taxon>Actinomycetota</taxon>
        <taxon>Actinomycetes</taxon>
        <taxon>Kitasatosporales</taxon>
        <taxon>Streptomycetaceae</taxon>
        <taxon>Streptomyces</taxon>
    </lineage>
</organism>
<evidence type="ECO:0000256" key="1">
    <source>
        <dbReference type="SAM" id="MobiDB-lite"/>
    </source>
</evidence>
<comment type="caution">
    <text evidence="3">The sequence shown here is derived from an EMBL/GenBank/DDBJ whole genome shotgun (WGS) entry which is preliminary data.</text>
</comment>
<dbReference type="SUPFAM" id="SSF50494">
    <property type="entry name" value="Trypsin-like serine proteases"/>
    <property type="match status" value="1"/>
</dbReference>
<evidence type="ECO:0000313" key="3">
    <source>
        <dbReference type="EMBL" id="MDT0459220.1"/>
    </source>
</evidence>
<evidence type="ECO:0000313" key="4">
    <source>
        <dbReference type="Proteomes" id="UP001180551"/>
    </source>
</evidence>
<gene>
    <name evidence="3" type="ORF">RM550_26470</name>
</gene>
<feature type="signal peptide" evidence="2">
    <location>
        <begin position="1"/>
        <end position="20"/>
    </location>
</feature>
<protein>
    <submittedName>
        <fullName evidence="3">Peptidase</fullName>
    </submittedName>
</protein>
<accession>A0ABU2TEB7</accession>
<feature type="chain" id="PRO_5045213236" evidence="2">
    <location>
        <begin position="21"/>
        <end position="434"/>
    </location>
</feature>
<sequence>MHFRGKAAALALGLAFTSVAAPPVSAASRHNGVKSIQEIARMPLADQSELLNPLRALAGAVDGTGKRSFASVYSNVYIDAPRNQVVVYVTDLEAGKDLLQEAGHAGGDVKLARLEQSLYSHSALDAAADQMMKASLRREIPLDIYAAAVATDGSGVQLTVADPDSARNALRRVFAAKRPGSLLGSASHVKITFEKGVPKKPAAWSDVRWNDKKPFIAGDVLSDIEGNNVHYCTAGMSIVSKGRDYLVTAGHCFRGPAKVYTGGADKGQFDGNTTGAHYVGQVVGEEPDTDSEIIDSGDGNTSNSDEGDVSSYVPMTSSAYSYAGDLVCQDGAYSYFSGHGVPCGIKVVNEDIRWTIKYAGQTVTVRGVEGKKTDGGWAVHTGDSGSAVFSISGSNRRQSRGIMSAEDSEGGPTAYWTETPDILSKWYAKLNPVT</sequence>
<dbReference type="PROSITE" id="PS00135">
    <property type="entry name" value="TRYPSIN_SER"/>
    <property type="match status" value="1"/>
</dbReference>
<dbReference type="EMBL" id="JAVRFE010000041">
    <property type="protein sequence ID" value="MDT0459220.1"/>
    <property type="molecule type" value="Genomic_DNA"/>
</dbReference>
<dbReference type="InterPro" id="IPR043504">
    <property type="entry name" value="Peptidase_S1_PA_chymotrypsin"/>
</dbReference>
<dbReference type="Gene3D" id="2.40.10.10">
    <property type="entry name" value="Trypsin-like serine proteases"/>
    <property type="match status" value="2"/>
</dbReference>